<dbReference type="InterPro" id="IPR022476">
    <property type="entry name" value="Spore_YabP/YqfC"/>
</dbReference>
<reference evidence="1 2" key="1">
    <citation type="submission" date="2024-03" db="EMBL/GenBank/DDBJ databases">
        <title>Human intestinal bacterial collection.</title>
        <authorList>
            <person name="Pauvert C."/>
            <person name="Hitch T.C.A."/>
            <person name="Clavel T."/>
        </authorList>
    </citation>
    <scope>NUCLEOTIDE SEQUENCE [LARGE SCALE GENOMIC DNA]</scope>
    <source>
        <strain evidence="1 2">CLA-AA-H255</strain>
    </source>
</reference>
<accession>A0ABV1BTS2</accession>
<protein>
    <submittedName>
        <fullName evidence="1">Sporulation protein YabP</fullName>
    </submittedName>
</protein>
<gene>
    <name evidence="1" type="primary">yabP</name>
    <name evidence="1" type="ORF">WMO14_04490</name>
</gene>
<evidence type="ECO:0000313" key="2">
    <source>
        <dbReference type="Proteomes" id="UP001442364"/>
    </source>
</evidence>
<dbReference type="Gene3D" id="2.60.40.2000">
    <property type="match status" value="1"/>
</dbReference>
<name>A0ABV1BTS2_9FIRM</name>
<dbReference type="InterPro" id="IPR038705">
    <property type="entry name" value="YabP_sf"/>
</dbReference>
<evidence type="ECO:0000313" key="1">
    <source>
        <dbReference type="EMBL" id="MEQ2379142.1"/>
    </source>
</evidence>
<dbReference type="NCBIfam" id="TIGR02892">
    <property type="entry name" value="spore_yabP"/>
    <property type="match status" value="1"/>
</dbReference>
<dbReference type="EMBL" id="JBBMER010000003">
    <property type="protein sequence ID" value="MEQ2379142.1"/>
    <property type="molecule type" value="Genomic_DNA"/>
</dbReference>
<dbReference type="RefSeq" id="WP_349153335.1">
    <property type="nucleotide sequence ID" value="NZ_JBBMEQ010000011.1"/>
</dbReference>
<dbReference type="PIRSF" id="PIRSF011576">
    <property type="entry name" value="YabP"/>
    <property type="match status" value="1"/>
</dbReference>
<proteinExistence type="predicted"/>
<dbReference type="Proteomes" id="UP001442364">
    <property type="component" value="Unassembled WGS sequence"/>
</dbReference>
<keyword evidence="2" id="KW-1185">Reference proteome</keyword>
<sequence>MDDIKRVRHPHTVRMEDRKKAQFTGITDVVSFEPSKVILESDYGVIVIKGESLHVNKLSVEKGELDVDGRVDSLVYSQNSISMKKGDSLVNRLFR</sequence>
<comment type="caution">
    <text evidence="1">The sequence shown here is derived from an EMBL/GenBank/DDBJ whole genome shotgun (WGS) entry which is preliminary data.</text>
</comment>
<dbReference type="Pfam" id="PF07873">
    <property type="entry name" value="YabP"/>
    <property type="match status" value="1"/>
</dbReference>
<dbReference type="InterPro" id="IPR012504">
    <property type="entry name" value="Spore_YabP"/>
</dbReference>
<organism evidence="1 2">
    <name type="scientific">[Lactobacillus] rogosae</name>
    <dbReference type="NCBI Taxonomy" id="706562"/>
    <lineage>
        <taxon>Bacteria</taxon>
        <taxon>Bacillati</taxon>
        <taxon>Bacillota</taxon>
        <taxon>Clostridia</taxon>
        <taxon>Lachnospirales</taxon>
        <taxon>Lachnospiraceae</taxon>
        <taxon>Lachnospira</taxon>
    </lineage>
</organism>